<dbReference type="GO" id="GO:0043130">
    <property type="term" value="F:ubiquitin binding"/>
    <property type="evidence" value="ECO:0007669"/>
    <property type="project" value="InterPro"/>
</dbReference>
<dbReference type="PANTHER" id="PTHR47839:SF1">
    <property type="entry name" value="DOMAIN PROTEIN, PUTATIVE (AFU_ORTHOLOGUE AFUA_6G04830)-RELATED"/>
    <property type="match status" value="1"/>
</dbReference>
<dbReference type="InterPro" id="IPR022155">
    <property type="entry name" value="DUF3684"/>
</dbReference>
<dbReference type="OrthoDB" id="10031156at2759"/>
<dbReference type="Pfam" id="PF25794">
    <property type="entry name" value="SACS"/>
    <property type="match status" value="1"/>
</dbReference>
<dbReference type="InterPro" id="IPR036890">
    <property type="entry name" value="HATPase_C_sf"/>
</dbReference>
<dbReference type="Gene3D" id="3.30.565.10">
    <property type="entry name" value="Histidine kinase-like ATPase, C-terminal domain"/>
    <property type="match status" value="1"/>
</dbReference>
<dbReference type="EMBL" id="QKYT01000144">
    <property type="protein sequence ID" value="RIA91695.1"/>
    <property type="molecule type" value="Genomic_DNA"/>
</dbReference>
<dbReference type="PANTHER" id="PTHR47839">
    <property type="entry name" value="DOMAIN PROTEIN, PUTATIVE (AFU_ORTHOLOGUE AFUA_6G04830)-RELATED"/>
    <property type="match status" value="1"/>
</dbReference>
<evidence type="ECO:0000259" key="1">
    <source>
        <dbReference type="PROSITE" id="PS51140"/>
    </source>
</evidence>
<dbReference type="InterPro" id="IPR058210">
    <property type="entry name" value="SACS/Nov_dom"/>
</dbReference>
<accession>A0A397T5T8</accession>
<dbReference type="PROSITE" id="PS51140">
    <property type="entry name" value="CUE"/>
    <property type="match status" value="1"/>
</dbReference>
<evidence type="ECO:0000313" key="2">
    <source>
        <dbReference type="EMBL" id="RIA91695.1"/>
    </source>
</evidence>
<organism evidence="2 3">
    <name type="scientific">Glomus cerebriforme</name>
    <dbReference type="NCBI Taxonomy" id="658196"/>
    <lineage>
        <taxon>Eukaryota</taxon>
        <taxon>Fungi</taxon>
        <taxon>Fungi incertae sedis</taxon>
        <taxon>Mucoromycota</taxon>
        <taxon>Glomeromycotina</taxon>
        <taxon>Glomeromycetes</taxon>
        <taxon>Glomerales</taxon>
        <taxon>Glomeraceae</taxon>
        <taxon>Glomus</taxon>
    </lineage>
</organism>
<dbReference type="InterPro" id="IPR003892">
    <property type="entry name" value="CUE"/>
</dbReference>
<protein>
    <recommendedName>
        <fullName evidence="1">CUE domain-containing protein</fullName>
    </recommendedName>
</protein>
<comment type="caution">
    <text evidence="2">The sequence shown here is derived from an EMBL/GenBank/DDBJ whole genome shotgun (WGS) entry which is preliminary data.</text>
</comment>
<name>A0A397T5T8_9GLOM</name>
<dbReference type="Proteomes" id="UP000265703">
    <property type="component" value="Unassembled WGS sequence"/>
</dbReference>
<dbReference type="NCBIfam" id="NF047352">
    <property type="entry name" value="P_loop_sacsin"/>
    <property type="match status" value="1"/>
</dbReference>
<keyword evidence="3" id="KW-1185">Reference proteome</keyword>
<feature type="domain" description="CUE" evidence="1">
    <location>
        <begin position="1356"/>
        <end position="1400"/>
    </location>
</feature>
<sequence>MSLDTFRNQVLSNSDGEERVEVNQRHLIDKILARYSAEFVVFRELMQNSDDAKASSVQIVFETENPSTDKYLKDKILRILFKNNGFAFRPEDWNRLKKIAEGNPDEQKIGAFGVGFYSLFSVCENPFVSSGGQGMAFYWRGDQLFAKRGPIDDKDQDWTTFLMDVREPEEFPNIEEFARFLANSLGFTGNLREISVYFNSTIVIQLSKRMQEPRNMNIASAFDTYSPQKMFHLTSVDVRGVQLDVKRLIDPSNIITKQWRLLPITNFQTEAASIFLRVASGNLNVKVSNAFSLEMERTTKKKPPSKTTIQMIFTGFDEHNSSGDSNRKISSVFKDLLPYPEQGRIYIGFPTHQTTGCCSHLAARVIPTVERESIDLVDKTLAIYNSEMLCLAGILCRILYEDEMAQITRLYNEMIGPNVKANEEDTKPVREWFENRAAHALAHFTFKPSTPNKQVGKITELQFFSCSRQTLSIFSSNGVLPISNVRLPNPEMAGFIKSVPVVPKVILEQCDAFFKKAKDMRLIEELTLQDVLHELKNRILSENETVELLKWWISYRSKGNNVNQMEFSQFMQLACIGNKSRTLSTIRYFLNPSVIPPDVDIPVEVLPYTISKPLKNQDLEKWFKWSELSLVNWAKFIVEKPDLEVSPPFAEKVHNILARSLNNISQTDKEIIRRLFVQKKCVPTKFGMKIPDEAYFQNVNLFPDLPTIEFQKPQSVQNIMQLLGVRKVVELQLIFDRLVSQGNWDHMQLAKYLSSMSSNLKDIEKERLKVTPIWPREDLDPRSNKNESDETKQKPKIHRFVAGDLYAPLTLHREFGLPILDWKGKWARNTQEGKFLIELGLQEYPTLRKILELAAPPTDLKIRSKALKYFIENFKEKYSKVYNSSEINIAFLPCSDPSIYAKPSECFINPECMVMKFQAVHQDLRFQAEQFGVRQHPSRDKLLNRLIENPSQDENKAREIFEYLASRQGDFNQFDWNKLAGLKFIPIRSKNVIVLTNPRSCFFKGQEESYHDFFSYIDFGSKANKFLQACGVKDEPSPIEFAELLVKSSHKLWNSIGDNVEKYLNVLRRIAINFNVISRNSQLIAEMKRAPILLAVKKRGSNSDRDSVNKMEYGNEEADHYCLASAKDIFINDDTIYHQVFNPLTVPDEDTMESLYKKLGCKSLRESVTETVTPIGVMRETDNSRNLQAKIVERARLFYFDLDHPKIEIKKDEEWLKKLKVREIDQIQTNYLLETTNEIKKELTTCCILQDKWKTSTLFVTPDPDSLDISQQIVKNIYKSHKWKDISHLNMLLTTQLLSLKRKGYPVDRILRQPKLPRVVEKYDQKMVNKENEENLSLDTIKNNLSSSPSPVLAPQIESYVPKLREMFPDCDPNYIRQCLAQQKQDHLNNVVNILIEGNYPKINPKSQQSSSISTDSNNSNKKFGFLEKVKDIIKPIQANGNVGTSISTTSNSIESYTNKKPTNITPETTRNLKNSLREAVKSCHSNSGSAIDNQASVNIVNESQTSYCDVIPGMSNIILTF</sequence>
<reference evidence="2 3" key="1">
    <citation type="submission" date="2018-06" db="EMBL/GenBank/DDBJ databases">
        <title>Comparative genomics reveals the genomic features of Rhizophagus irregularis, R. cerebriforme, R. diaphanum and Gigaspora rosea, and their symbiotic lifestyle signature.</title>
        <authorList>
            <person name="Morin E."/>
            <person name="San Clemente H."/>
            <person name="Chen E.C.H."/>
            <person name="De La Providencia I."/>
            <person name="Hainaut M."/>
            <person name="Kuo A."/>
            <person name="Kohler A."/>
            <person name="Murat C."/>
            <person name="Tang N."/>
            <person name="Roy S."/>
            <person name="Loubradou J."/>
            <person name="Henrissat B."/>
            <person name="Grigoriev I.V."/>
            <person name="Corradi N."/>
            <person name="Roux C."/>
            <person name="Martin F.M."/>
        </authorList>
    </citation>
    <scope>NUCLEOTIDE SEQUENCE [LARGE SCALE GENOMIC DNA]</scope>
    <source>
        <strain evidence="2 3">DAOM 227022</strain>
    </source>
</reference>
<dbReference type="SUPFAM" id="SSF55874">
    <property type="entry name" value="ATPase domain of HSP90 chaperone/DNA topoisomerase II/histidine kinase"/>
    <property type="match status" value="1"/>
</dbReference>
<dbReference type="Pfam" id="PF12449">
    <property type="entry name" value="DUF3684"/>
    <property type="match status" value="1"/>
</dbReference>
<evidence type="ECO:0000313" key="3">
    <source>
        <dbReference type="Proteomes" id="UP000265703"/>
    </source>
</evidence>
<gene>
    <name evidence="2" type="ORF">C1645_692396</name>
</gene>
<proteinExistence type="predicted"/>